<accession>A0A3B0RIG2</accession>
<proteinExistence type="predicted"/>
<reference evidence="1" key="1">
    <citation type="submission" date="2018-06" db="EMBL/GenBank/DDBJ databases">
        <authorList>
            <person name="Zhirakovskaya E."/>
        </authorList>
    </citation>
    <scope>NUCLEOTIDE SEQUENCE</scope>
</reference>
<sequence length="291" mass="30244">SSNVIDEVLKIESGAILRTIEVVSNTLNSSDSSTQFSVIVEEQDAEDGDLLKSVSIYVSIKDLSPDNGITVVNDMLIKTIDASAFSTGPHGLPRGTLSATFGEAIAAMGLGVNDHAPGDLFIFELRLGLTDGRVFGAAEAGSSVTGGFFSAPHKYNALILCSPESGVYTIEMHDTFGDGWQTDDPNGGSGIQVTIDGVVTEIGMCSPYLASDFSCTPWSASITDPTSEYTDATATVTIPAGTQEATWFFPGDQYGEISFEVYAPNGDLAFASGGSGDFGSGLIPVSVCASN</sequence>
<evidence type="ECO:0000313" key="1">
    <source>
        <dbReference type="EMBL" id="VAV83185.1"/>
    </source>
</evidence>
<dbReference type="EMBL" id="UOEB01000065">
    <property type="protein sequence ID" value="VAV83185.1"/>
    <property type="molecule type" value="Genomic_DNA"/>
</dbReference>
<gene>
    <name evidence="1" type="ORF">MNBD_BACTEROID02-1534</name>
</gene>
<name>A0A3B0RIG2_9ZZZZ</name>
<protein>
    <submittedName>
        <fullName evidence="1">Uncharacterized protein</fullName>
    </submittedName>
</protein>
<feature type="non-terminal residue" evidence="1">
    <location>
        <position position="1"/>
    </location>
</feature>
<organism evidence="1">
    <name type="scientific">hydrothermal vent metagenome</name>
    <dbReference type="NCBI Taxonomy" id="652676"/>
    <lineage>
        <taxon>unclassified sequences</taxon>
        <taxon>metagenomes</taxon>
        <taxon>ecological metagenomes</taxon>
    </lineage>
</organism>
<dbReference type="AlphaFoldDB" id="A0A3B0RIG2"/>